<dbReference type="EMBL" id="LR900581">
    <property type="protein sequence ID" value="CAD7246190.1"/>
    <property type="molecule type" value="Genomic_DNA"/>
</dbReference>
<dbReference type="Proteomes" id="UP000677054">
    <property type="component" value="Unassembled WGS sequence"/>
</dbReference>
<evidence type="ECO:0000256" key="11">
    <source>
        <dbReference type="ARBA" id="ARBA00022989"/>
    </source>
</evidence>
<dbReference type="GO" id="GO:0005788">
    <property type="term" value="C:endoplasmic reticulum lumen"/>
    <property type="evidence" value="ECO:0007669"/>
    <property type="project" value="UniProtKB-SubCell"/>
</dbReference>
<dbReference type="InterPro" id="IPR005788">
    <property type="entry name" value="PDI_thioredoxin-like_dom"/>
</dbReference>
<dbReference type="GO" id="GO:0016020">
    <property type="term" value="C:membrane"/>
    <property type="evidence" value="ECO:0007669"/>
    <property type="project" value="UniProtKB-SubCell"/>
</dbReference>
<dbReference type="AlphaFoldDB" id="A0A7R8XFC8"/>
<dbReference type="Pfam" id="PF03006">
    <property type="entry name" value="HlyIII"/>
    <property type="match status" value="1"/>
</dbReference>
<evidence type="ECO:0000256" key="6">
    <source>
        <dbReference type="ARBA" id="ARBA00012723"/>
    </source>
</evidence>
<evidence type="ECO:0000313" key="21">
    <source>
        <dbReference type="EMBL" id="CAD7246190.1"/>
    </source>
</evidence>
<evidence type="ECO:0000313" key="22">
    <source>
        <dbReference type="Proteomes" id="UP000677054"/>
    </source>
</evidence>
<dbReference type="Pfam" id="PF00085">
    <property type="entry name" value="Thioredoxin"/>
    <property type="match status" value="2"/>
</dbReference>
<keyword evidence="15" id="KW-0676">Redox-active center</keyword>
<feature type="domain" description="Thioredoxin" evidence="20">
    <location>
        <begin position="427"/>
        <end position="574"/>
    </location>
</feature>
<evidence type="ECO:0000259" key="20">
    <source>
        <dbReference type="PROSITE" id="PS51352"/>
    </source>
</evidence>
<dbReference type="CDD" id="cd02983">
    <property type="entry name" value="P5_C"/>
    <property type="match status" value="1"/>
</dbReference>
<dbReference type="GO" id="GO:0015035">
    <property type="term" value="F:protein-disulfide reductase activity"/>
    <property type="evidence" value="ECO:0007669"/>
    <property type="project" value="TreeGrafter"/>
</dbReference>
<dbReference type="EMBL" id="CAJPEV010001064">
    <property type="protein sequence ID" value="CAG0890484.1"/>
    <property type="molecule type" value="Genomic_DNA"/>
</dbReference>
<evidence type="ECO:0000256" key="18">
    <source>
        <dbReference type="RuleBase" id="RU004208"/>
    </source>
</evidence>
<evidence type="ECO:0000256" key="15">
    <source>
        <dbReference type="ARBA" id="ARBA00023284"/>
    </source>
</evidence>
<feature type="transmembrane region" description="Helical" evidence="19">
    <location>
        <begin position="302"/>
        <end position="324"/>
    </location>
</feature>
<feature type="transmembrane region" description="Helical" evidence="19">
    <location>
        <begin position="115"/>
        <end position="137"/>
    </location>
</feature>
<feature type="domain" description="Thioredoxin" evidence="20">
    <location>
        <begin position="280"/>
        <end position="417"/>
    </location>
</feature>
<keyword evidence="14" id="KW-0413">Isomerase</keyword>
<evidence type="ECO:0000256" key="7">
    <source>
        <dbReference type="ARBA" id="ARBA00022692"/>
    </source>
</evidence>
<accession>A0A7R8XFC8</accession>
<evidence type="ECO:0000256" key="3">
    <source>
        <dbReference type="ARBA" id="ARBA00004319"/>
    </source>
</evidence>
<comment type="catalytic activity">
    <reaction evidence="1">
        <text>Catalyzes the rearrangement of -S-S- bonds in proteins.</text>
        <dbReference type="EC" id="5.3.4.1"/>
    </reaction>
</comment>
<dbReference type="Pfam" id="PF24541">
    <property type="entry name" value="Thioredox_PDIA6_C"/>
    <property type="match status" value="1"/>
</dbReference>
<keyword evidence="7 19" id="KW-0812">Transmembrane</keyword>
<dbReference type="PANTHER" id="PTHR45815:SF3">
    <property type="entry name" value="PROTEIN DISULFIDE-ISOMERASE A6"/>
    <property type="match status" value="1"/>
</dbReference>
<dbReference type="PROSITE" id="PS51352">
    <property type="entry name" value="THIOREDOXIN_2"/>
    <property type="match status" value="2"/>
</dbReference>
<evidence type="ECO:0000256" key="4">
    <source>
        <dbReference type="ARBA" id="ARBA00006347"/>
    </source>
</evidence>
<feature type="transmembrane region" description="Helical" evidence="19">
    <location>
        <begin position="51"/>
        <end position="69"/>
    </location>
</feature>
<keyword evidence="11 19" id="KW-1133">Transmembrane helix</keyword>
<keyword evidence="17" id="KW-0479">Metal-binding</keyword>
<evidence type="ECO:0000256" key="19">
    <source>
        <dbReference type="SAM" id="Phobius"/>
    </source>
</evidence>
<keyword evidence="13" id="KW-1015">Disulfide bond</keyword>
<dbReference type="CDD" id="cd03001">
    <property type="entry name" value="PDI_a_P5"/>
    <property type="match status" value="2"/>
</dbReference>
<dbReference type="OrthoDB" id="10264505at2759"/>
<comment type="similarity">
    <text evidence="4 18">Belongs to the protein disulfide isomerase family.</text>
</comment>
<dbReference type="GO" id="GO:0003756">
    <property type="term" value="F:protein disulfide isomerase activity"/>
    <property type="evidence" value="ECO:0007669"/>
    <property type="project" value="UniProtKB-EC"/>
</dbReference>
<dbReference type="GO" id="GO:0046872">
    <property type="term" value="F:metal ion binding"/>
    <property type="evidence" value="ECO:0007669"/>
    <property type="project" value="UniProtKB-KW"/>
</dbReference>
<evidence type="ECO:0000256" key="14">
    <source>
        <dbReference type="ARBA" id="ARBA00023235"/>
    </source>
</evidence>
<sequence length="745" mass="82744">MAGSSKKTRLLKRDEVPPYLRFNRYIHTGYRPSDLTWRECLVSLTYFHNETVNILTHLVVIFLSAWGLYVLPPWEEITLPYFPAILSIGVMSPWLGSSIYHLFMNHHLGESLYQTLLHIDMLGIWITQTVGAIPQMVAATRCLPWTLRWSIFTLYTLLSFYALVKVLRATDAWARRLAFQLLFIARVCLLLLRVSPYGGGHPDVALHVLCQVGGPDEGSRSARRKRGFGDSDPREMVARRFRLLLEFPQHHAPPCDRGHVPPDRIRRIRPGLAVEEPPRLPPLRLAPTLTLVIHRSSRSPPVLLSGTILFHAFISIIGVVSLLLSEVAALYSSTSNVIDLNPSNFDARVLQSDEVWVVEFYAPWCGHCQSLAPEYQKAATALKGVVKVGAVDAAEHTGLGGQYQVQGFPTIKIFHGKGQKPTDFQGSRTAQGIVDAALKALKDKTYERLGMKSGGGGNGGKTGDVIELTDSNFDETIFSSEDIWLVEFYAPWCGHCKNLAPHWAKAASELKGKVKLAAIDATANREKATEYGIQGFPTIKFFPAGKKKGSHSAEEYTGGRTSADIVAWALEKYEVNVEPPEIIELIDASVLKEACEEHPLCVISILPDLLDCQSKCRNKYLKTLRDLGEKFKQKNWGWVWTSALSQPAVEKALDLGGFGYPAMAVLNQKKKKFSTLRGSFDSTGIYEFLRDLSYGKGITASLQDDGLPKVVAVPAWDGQDAVMEVTDDIDLSDVILDDLDAKDEL</sequence>
<keyword evidence="22" id="KW-1185">Reference proteome</keyword>
<feature type="binding site" evidence="17">
    <location>
        <position position="101"/>
    </location>
    <ligand>
        <name>Zn(2+)</name>
        <dbReference type="ChEBI" id="CHEBI:29105"/>
    </ligand>
</feature>
<dbReference type="NCBIfam" id="TIGR01126">
    <property type="entry name" value="pdi_dom"/>
    <property type="match status" value="1"/>
</dbReference>
<dbReference type="SUPFAM" id="SSF52833">
    <property type="entry name" value="Thioredoxin-like"/>
    <property type="match status" value="3"/>
</dbReference>
<evidence type="ECO:0000256" key="8">
    <source>
        <dbReference type="ARBA" id="ARBA00022729"/>
    </source>
</evidence>
<evidence type="ECO:0000256" key="17">
    <source>
        <dbReference type="PIRSR" id="PIRSR604254-1"/>
    </source>
</evidence>
<keyword evidence="9" id="KW-0677">Repeat</keyword>
<proteinExistence type="inferred from homology"/>
<evidence type="ECO:0000256" key="16">
    <source>
        <dbReference type="ARBA" id="ARBA00067226"/>
    </source>
</evidence>
<dbReference type="PANTHER" id="PTHR45815">
    <property type="entry name" value="PROTEIN DISULFIDE-ISOMERASE A6"/>
    <property type="match status" value="1"/>
</dbReference>
<dbReference type="PROSITE" id="PS00194">
    <property type="entry name" value="THIOREDOXIN_1"/>
    <property type="match status" value="2"/>
</dbReference>
<evidence type="ECO:0000256" key="5">
    <source>
        <dbReference type="ARBA" id="ARBA00007018"/>
    </source>
</evidence>
<dbReference type="EC" id="5.3.4.1" evidence="6"/>
<protein>
    <recommendedName>
        <fullName evidence="16">Protein disulfide-isomerase A6 homolog</fullName>
        <ecNumber evidence="6">5.3.4.1</ecNumber>
    </recommendedName>
</protein>
<dbReference type="FunFam" id="3.40.30.10:FF:000050">
    <property type="entry name" value="protein disulfide-isomerase A6 isoform X1"/>
    <property type="match status" value="1"/>
</dbReference>
<dbReference type="PRINTS" id="PR00421">
    <property type="entry name" value="THIOREDOXIN"/>
</dbReference>
<dbReference type="InterPro" id="IPR013766">
    <property type="entry name" value="Thioredoxin_domain"/>
</dbReference>
<feature type="transmembrane region" description="Helical" evidence="19">
    <location>
        <begin position="149"/>
        <end position="167"/>
    </location>
</feature>
<name>A0A7R8XFC8_9CRUS</name>
<keyword evidence="17" id="KW-0862">Zinc</keyword>
<organism evidence="21">
    <name type="scientific">Darwinula stevensoni</name>
    <dbReference type="NCBI Taxonomy" id="69355"/>
    <lineage>
        <taxon>Eukaryota</taxon>
        <taxon>Metazoa</taxon>
        <taxon>Ecdysozoa</taxon>
        <taxon>Arthropoda</taxon>
        <taxon>Crustacea</taxon>
        <taxon>Oligostraca</taxon>
        <taxon>Ostracoda</taxon>
        <taxon>Podocopa</taxon>
        <taxon>Podocopida</taxon>
        <taxon>Darwinulocopina</taxon>
        <taxon>Darwinuloidea</taxon>
        <taxon>Darwinulidae</taxon>
        <taxon>Darwinula</taxon>
    </lineage>
</organism>
<dbReference type="InterPro" id="IPR057305">
    <property type="entry name" value="Thioredox_PDIA6_C"/>
</dbReference>
<keyword evidence="8" id="KW-0732">Signal</keyword>
<comment type="subcellular location">
    <subcellularLocation>
        <location evidence="3">Endoplasmic reticulum lumen</location>
    </subcellularLocation>
    <subcellularLocation>
        <location evidence="2">Membrane</location>
        <topology evidence="2">Multi-pass membrane protein</topology>
    </subcellularLocation>
</comment>
<evidence type="ECO:0000256" key="2">
    <source>
        <dbReference type="ARBA" id="ARBA00004141"/>
    </source>
</evidence>
<dbReference type="InterPro" id="IPR004254">
    <property type="entry name" value="AdipoR/HlyIII-related"/>
</dbReference>
<feature type="transmembrane region" description="Helical" evidence="19">
    <location>
        <begin position="81"/>
        <end position="103"/>
    </location>
</feature>
<evidence type="ECO:0000256" key="12">
    <source>
        <dbReference type="ARBA" id="ARBA00023136"/>
    </source>
</evidence>
<comment type="similarity">
    <text evidence="5">Belongs to the ADIPOR family.</text>
</comment>
<dbReference type="InterPro" id="IPR017937">
    <property type="entry name" value="Thioredoxin_CS"/>
</dbReference>
<evidence type="ECO:0000256" key="1">
    <source>
        <dbReference type="ARBA" id="ARBA00001182"/>
    </source>
</evidence>
<dbReference type="InterPro" id="IPR036249">
    <property type="entry name" value="Thioredoxin-like_sf"/>
</dbReference>
<gene>
    <name evidence="21" type="ORF">DSTB1V02_LOCUS6047</name>
</gene>
<dbReference type="GO" id="GO:0034976">
    <property type="term" value="P:response to endoplasmic reticulum stress"/>
    <property type="evidence" value="ECO:0007669"/>
    <property type="project" value="TreeGrafter"/>
</dbReference>
<keyword evidence="10" id="KW-0256">Endoplasmic reticulum</keyword>
<dbReference type="Gene3D" id="3.40.30.10">
    <property type="entry name" value="Glutaredoxin"/>
    <property type="match status" value="2"/>
</dbReference>
<evidence type="ECO:0000256" key="13">
    <source>
        <dbReference type="ARBA" id="ARBA00023157"/>
    </source>
</evidence>
<keyword evidence="12 19" id="KW-0472">Membrane</keyword>
<dbReference type="FunFam" id="3.40.30.10:FF:000032">
    <property type="entry name" value="Protein disulfide-isomerase A6 homolog"/>
    <property type="match status" value="1"/>
</dbReference>
<reference evidence="21" key="1">
    <citation type="submission" date="2020-11" db="EMBL/GenBank/DDBJ databases">
        <authorList>
            <person name="Tran Van P."/>
        </authorList>
    </citation>
    <scope>NUCLEOTIDE SEQUENCE</scope>
</reference>
<evidence type="ECO:0000256" key="9">
    <source>
        <dbReference type="ARBA" id="ARBA00022737"/>
    </source>
</evidence>
<evidence type="ECO:0000256" key="10">
    <source>
        <dbReference type="ARBA" id="ARBA00022824"/>
    </source>
</evidence>